<dbReference type="RefSeq" id="WP_094852944.1">
    <property type="nucleotide sequence ID" value="NZ_NEVM01000002.1"/>
</dbReference>
<evidence type="ECO:0000313" key="1">
    <source>
        <dbReference type="EMBL" id="OZI33937.1"/>
    </source>
</evidence>
<proteinExistence type="predicted"/>
<gene>
    <name evidence="1" type="ORF">CAL29_10225</name>
</gene>
<dbReference type="AlphaFoldDB" id="A0A261SAC1"/>
<dbReference type="EMBL" id="NEVM01000002">
    <property type="protein sequence ID" value="OZI33937.1"/>
    <property type="molecule type" value="Genomic_DNA"/>
</dbReference>
<sequence>MEIISTRRQDIVGGMALHTTLDGEPIRAYAVISAPDLNAIAHIVPPEEVEAGGEIHATAVTDAESAESQVADVLDNINPHDIAVFLCADDAAYAAALAVLGLRDGQDAGLH</sequence>
<reference evidence="2" key="1">
    <citation type="submission" date="2017-05" db="EMBL/GenBank/DDBJ databases">
        <title>Complete and WGS of Bordetella genogroups.</title>
        <authorList>
            <person name="Spilker T."/>
            <person name="Lipuma J."/>
        </authorList>
    </citation>
    <scope>NUCLEOTIDE SEQUENCE [LARGE SCALE GENOMIC DNA]</scope>
    <source>
        <strain evidence="2">AU16122</strain>
    </source>
</reference>
<organism evidence="1 2">
    <name type="scientific">Bordetella genomosp. 10</name>
    <dbReference type="NCBI Taxonomy" id="1416804"/>
    <lineage>
        <taxon>Bacteria</taxon>
        <taxon>Pseudomonadati</taxon>
        <taxon>Pseudomonadota</taxon>
        <taxon>Betaproteobacteria</taxon>
        <taxon>Burkholderiales</taxon>
        <taxon>Alcaligenaceae</taxon>
        <taxon>Bordetella</taxon>
    </lineage>
</organism>
<keyword evidence="2" id="KW-1185">Reference proteome</keyword>
<name>A0A261SAC1_9BORD</name>
<dbReference type="Proteomes" id="UP000216020">
    <property type="component" value="Unassembled WGS sequence"/>
</dbReference>
<protein>
    <submittedName>
        <fullName evidence="1">Uncharacterized protein</fullName>
    </submittedName>
</protein>
<accession>A0A261SAC1</accession>
<evidence type="ECO:0000313" key="2">
    <source>
        <dbReference type="Proteomes" id="UP000216020"/>
    </source>
</evidence>
<dbReference type="OrthoDB" id="8665290at2"/>
<comment type="caution">
    <text evidence="1">The sequence shown here is derived from an EMBL/GenBank/DDBJ whole genome shotgun (WGS) entry which is preliminary data.</text>
</comment>